<proteinExistence type="predicted"/>
<feature type="non-terminal residue" evidence="1">
    <location>
        <position position="1"/>
    </location>
</feature>
<organism evidence="1 2">
    <name type="scientific">Dactylonectria macrodidyma</name>
    <dbReference type="NCBI Taxonomy" id="307937"/>
    <lineage>
        <taxon>Eukaryota</taxon>
        <taxon>Fungi</taxon>
        <taxon>Dikarya</taxon>
        <taxon>Ascomycota</taxon>
        <taxon>Pezizomycotina</taxon>
        <taxon>Sordariomycetes</taxon>
        <taxon>Hypocreomycetidae</taxon>
        <taxon>Hypocreales</taxon>
        <taxon>Nectriaceae</taxon>
        <taxon>Dactylonectria</taxon>
    </lineage>
</organism>
<dbReference type="EMBL" id="JAGMUV010000046">
    <property type="protein sequence ID" value="KAH7110249.1"/>
    <property type="molecule type" value="Genomic_DNA"/>
</dbReference>
<evidence type="ECO:0000313" key="2">
    <source>
        <dbReference type="Proteomes" id="UP000738349"/>
    </source>
</evidence>
<name>A0A9P9D0K5_9HYPO</name>
<comment type="caution">
    <text evidence="1">The sequence shown here is derived from an EMBL/GenBank/DDBJ whole genome shotgun (WGS) entry which is preliminary data.</text>
</comment>
<sequence>ILTKELSRFNNVLNKVFRVTIILAAKFLDDTLMNKHWALISSVRVRGQDISFSLGEINFIEIQLLNLLGWELRITPEDLYTVSEPFLADIRNSIQRH</sequence>
<dbReference type="Proteomes" id="UP000738349">
    <property type="component" value="Unassembled WGS sequence"/>
</dbReference>
<dbReference type="AlphaFoldDB" id="A0A9P9D0K5"/>
<protein>
    <recommendedName>
        <fullName evidence="3">Cyclin N-terminal domain-containing protein</fullName>
    </recommendedName>
</protein>
<accession>A0A9P9D0K5</accession>
<evidence type="ECO:0000313" key="1">
    <source>
        <dbReference type="EMBL" id="KAH7110249.1"/>
    </source>
</evidence>
<reference evidence="1" key="1">
    <citation type="journal article" date="2021" name="Nat. Commun.">
        <title>Genetic determinants of endophytism in the Arabidopsis root mycobiome.</title>
        <authorList>
            <person name="Mesny F."/>
            <person name="Miyauchi S."/>
            <person name="Thiergart T."/>
            <person name="Pickel B."/>
            <person name="Atanasova L."/>
            <person name="Karlsson M."/>
            <person name="Huettel B."/>
            <person name="Barry K.W."/>
            <person name="Haridas S."/>
            <person name="Chen C."/>
            <person name="Bauer D."/>
            <person name="Andreopoulos W."/>
            <person name="Pangilinan J."/>
            <person name="LaButti K."/>
            <person name="Riley R."/>
            <person name="Lipzen A."/>
            <person name="Clum A."/>
            <person name="Drula E."/>
            <person name="Henrissat B."/>
            <person name="Kohler A."/>
            <person name="Grigoriev I.V."/>
            <person name="Martin F.M."/>
            <person name="Hacquard S."/>
        </authorList>
    </citation>
    <scope>NUCLEOTIDE SEQUENCE</scope>
    <source>
        <strain evidence="1">MPI-CAGE-AT-0147</strain>
    </source>
</reference>
<dbReference type="Gene3D" id="1.10.472.10">
    <property type="entry name" value="Cyclin-like"/>
    <property type="match status" value="1"/>
</dbReference>
<evidence type="ECO:0008006" key="3">
    <source>
        <dbReference type="Google" id="ProtNLM"/>
    </source>
</evidence>
<gene>
    <name evidence="1" type="ORF">EDB81DRAFT_672242</name>
</gene>
<dbReference type="OrthoDB" id="5072873at2759"/>
<keyword evidence="2" id="KW-1185">Reference proteome</keyword>